<dbReference type="GO" id="GO:0008236">
    <property type="term" value="F:serine-type peptidase activity"/>
    <property type="evidence" value="ECO:0007669"/>
    <property type="project" value="UniProtKB-UniRule"/>
</dbReference>
<dbReference type="InterPro" id="IPR005151">
    <property type="entry name" value="Tail-specific_protease"/>
</dbReference>
<dbReference type="Pfam" id="PF26550">
    <property type="entry name" value="Tricorn_2nd"/>
    <property type="match status" value="1"/>
</dbReference>
<dbReference type="InterPro" id="IPR028204">
    <property type="entry name" value="Tricorn_C1"/>
</dbReference>
<evidence type="ECO:0000256" key="1">
    <source>
        <dbReference type="ARBA" id="ARBA00004496"/>
    </source>
</evidence>
<dbReference type="EMBL" id="CP133772">
    <property type="protein sequence ID" value="WYY00031.1"/>
    <property type="molecule type" value="Genomic_DNA"/>
</dbReference>
<dbReference type="InterPro" id="IPR036034">
    <property type="entry name" value="PDZ_sf"/>
</dbReference>
<accession>A0AAX4NEX4</accession>
<dbReference type="Gene3D" id="3.30.750.44">
    <property type="match status" value="1"/>
</dbReference>
<dbReference type="Gene3D" id="2.30.42.10">
    <property type="match status" value="1"/>
</dbReference>
<dbReference type="SUPFAM" id="SSF69304">
    <property type="entry name" value="Tricorn protease N-terminal domain"/>
    <property type="match status" value="1"/>
</dbReference>
<evidence type="ECO:0000256" key="2">
    <source>
        <dbReference type="ARBA" id="ARBA00008524"/>
    </source>
</evidence>
<dbReference type="PIRSF" id="PIRSF036421">
    <property type="entry name" value="Tricorn_protease"/>
    <property type="match status" value="1"/>
</dbReference>
<dbReference type="GO" id="GO:0005737">
    <property type="term" value="C:cytoplasm"/>
    <property type="evidence" value="ECO:0007669"/>
    <property type="project" value="UniProtKB-SubCell"/>
</dbReference>
<evidence type="ECO:0000313" key="11">
    <source>
        <dbReference type="EMBL" id="WYY00031.1"/>
    </source>
</evidence>
<comment type="function">
    <text evidence="7">Degrades oligopeptides.</text>
</comment>
<gene>
    <name evidence="11" type="ORF">OXIME_000583</name>
</gene>
<evidence type="ECO:0000313" key="12">
    <source>
        <dbReference type="Proteomes" id="UP001451606"/>
    </source>
</evidence>
<dbReference type="CDD" id="cd07562">
    <property type="entry name" value="Peptidase_S41_TRI"/>
    <property type="match status" value="1"/>
</dbReference>
<dbReference type="SUPFAM" id="SSF52096">
    <property type="entry name" value="ClpP/crotonase"/>
    <property type="match status" value="1"/>
</dbReference>
<dbReference type="Pfam" id="PF26549">
    <property type="entry name" value="Tricorn_N"/>
    <property type="match status" value="1"/>
</dbReference>
<dbReference type="Gene3D" id="2.120.10.60">
    <property type="entry name" value="Tricorn protease N-terminal domain"/>
    <property type="match status" value="1"/>
</dbReference>
<keyword evidence="3 7" id="KW-0963">Cytoplasm</keyword>
<dbReference type="Pfam" id="PF14684">
    <property type="entry name" value="Tricorn_C1"/>
    <property type="match status" value="1"/>
</dbReference>
<dbReference type="Proteomes" id="UP001451606">
    <property type="component" value="Chromosome"/>
</dbReference>
<sequence>MNSYLMWPEIKGENLFFVHNDQLWRHNLKSGESLAIIGNAGAISNPKTSPNGKKIAFRSMSSKDSCAEVYTVGINGDNLKRVTFIGSPATNVVGWNPKGNIIVSSDYNTPMGRWIELFEVPSDGGEPVNLGYGPANHVVYSGKTTLLGRNTNDVPFWKRYGGGTSGSLWIDPENTGNFKLLLKNYGRITCPMIHGDRVLFVSDKDGIANLYSIDFDGKNIKKISDSRDFYVRNTSIDGEKIAYQAGGKIFILDLSNGKSEKVSINVKSPGPEESKKFVNPEDYLTSAVINKDSTLTGIVSRGHGFVINPQGGPVYEIKKKPDQRIRNLEFVDDENLILTTSDGLDEFVVKYNVRSAETVETRFDWGIVHSISLSPDRTKLVLLNNRFEMHVYDLKDNKYVLIDSCEKGFIEDAVWSPDSRWIAYSFKHSSETSNIRIASSDGKTKFDVTSSGGIDYCPSFDPNGGYLYYISRRSLDPVYDKILFDLGYPTAAKVNVVSLRIGLNSPANMVPESYTGKVDEKTKFNIDADNIGNRIETMPMEMADYEKIFSDGSSVFYLEFPPEGAMKYYLYSTGKRSSGTLKAYDIKTGKTRVVASGVSDFSFSGDMKKILIDSGGKYRITLSSTISMGFPLSPGMPGTPEDINIDIQRIRFQVDLKSEWSEMFREAWKLMNENYWNPEKVKKEWKKVYDMYQPLLEGISTRSELSDLIKEANGELGTSHAYEMGGDITEMRIPRSGKLGIRVKSGENGFHLVKIFKADQSNPEERNPLLFFGLDLEGSTITGIDNEMISSREPLGKYLLGKGGYFVNMNFLVKGKSQIVTVKALEDDKRTLYRDWVEANRSYVHSKTDGKVGYVHIPDMGPMGFGEFHRLFIQEYRKNGLIVDVRWNGGGHVSQLILEKLRREILGYDFPRRGEPEHYPAYSVNGPIVALTNEMAGSDGDIFSHSFKLMKLGPLLGTRTWGGVVGINPKITLVDGTTVTQPQFAFWFKDVGWGVENYGTDPDIEIENSPTDYIKHRDMQLDRTIDEINRIIKEKGKIIPELPDRK</sequence>
<name>A0AAX4NEX4_9ARCH</name>
<evidence type="ECO:0000256" key="9">
    <source>
        <dbReference type="PIRSR" id="PIRSR036421-3"/>
    </source>
</evidence>
<organism evidence="11 12">
    <name type="scientific">Oxyplasma meridianum</name>
    <dbReference type="NCBI Taxonomy" id="3073602"/>
    <lineage>
        <taxon>Archaea</taxon>
        <taxon>Methanobacteriati</taxon>
        <taxon>Thermoplasmatota</taxon>
        <taxon>Thermoplasmata</taxon>
        <taxon>Thermoplasmatales</taxon>
        <taxon>Thermoplasmataceae</taxon>
        <taxon>Oxyplasma</taxon>
    </lineage>
</organism>
<dbReference type="Gene3D" id="3.90.226.10">
    <property type="entry name" value="2-enoyl-CoA Hydratase, Chain A, domain 1"/>
    <property type="match status" value="1"/>
</dbReference>
<feature type="site" description="Transition state stabilizer; via amide nitrogen" evidence="9">
    <location>
        <position position="939"/>
    </location>
</feature>
<evidence type="ECO:0000256" key="5">
    <source>
        <dbReference type="ARBA" id="ARBA00022801"/>
    </source>
</evidence>
<dbReference type="EC" id="3.4.21.-" evidence="7"/>
<dbReference type="RefSeq" id="WP_393971986.1">
    <property type="nucleotide sequence ID" value="NZ_CP133772.1"/>
</dbReference>
<evidence type="ECO:0000256" key="4">
    <source>
        <dbReference type="ARBA" id="ARBA00022670"/>
    </source>
</evidence>
<feature type="active site" description="Charge relay system" evidence="8">
    <location>
        <position position="720"/>
    </location>
</feature>
<dbReference type="Pfam" id="PF14685">
    <property type="entry name" value="PDZ_Tricorn"/>
    <property type="match status" value="1"/>
</dbReference>
<protein>
    <recommendedName>
        <fullName evidence="7">Tricorn protease</fullName>
        <ecNumber evidence="7">3.4.21.-</ecNumber>
    </recommendedName>
</protein>
<keyword evidence="6 7" id="KW-0720">Serine protease</keyword>
<dbReference type="InterPro" id="IPR015943">
    <property type="entry name" value="WD40/YVTN_repeat-like_dom_sf"/>
</dbReference>
<comment type="subcellular location">
    <subcellularLocation>
        <location evidence="1 7">Cytoplasm</location>
    </subcellularLocation>
</comment>
<dbReference type="Pfam" id="PF03572">
    <property type="entry name" value="Peptidase_S41"/>
    <property type="match status" value="1"/>
</dbReference>
<dbReference type="GO" id="GO:0006508">
    <property type="term" value="P:proteolysis"/>
    <property type="evidence" value="ECO:0007669"/>
    <property type="project" value="UniProtKB-UniRule"/>
</dbReference>
<comment type="similarity">
    <text evidence="2 7">Belongs to the peptidase S41B family.</text>
</comment>
<evidence type="ECO:0000256" key="8">
    <source>
        <dbReference type="PIRSR" id="PIRSR036421-1"/>
    </source>
</evidence>
<keyword evidence="4 7" id="KW-0645">Protease</keyword>
<dbReference type="GeneID" id="95967312"/>
<dbReference type="InterPro" id="IPR012393">
    <property type="entry name" value="Tricorn_protease"/>
</dbReference>
<dbReference type="AlphaFoldDB" id="A0AAX4NEX4"/>
<dbReference type="Gene3D" id="2.130.10.10">
    <property type="entry name" value="YVTN repeat-like/Quinoprotein amine dehydrogenase"/>
    <property type="match status" value="1"/>
</dbReference>
<dbReference type="InterPro" id="IPR029414">
    <property type="entry name" value="Tricorn_PDZ"/>
</dbReference>
<reference evidence="11 12" key="1">
    <citation type="submission" date="2023-09" db="EMBL/GenBank/DDBJ databases">
        <authorList>
            <person name="Golyshina O.V."/>
            <person name="Lunev E.A."/>
            <person name="Bargiela R."/>
            <person name="Gaines M.C."/>
            <person name="Daum B."/>
            <person name="Bale N.J."/>
            <person name="Koenen M."/>
            <person name="Sinninghe Damst J.S."/>
            <person name="Yakimov M."/>
            <person name="Golyshin P.N."/>
        </authorList>
    </citation>
    <scope>NUCLEOTIDE SEQUENCE [LARGE SCALE GENOMIC DNA]</scope>
    <source>
        <strain evidence="11 12">M1</strain>
    </source>
</reference>
<keyword evidence="12" id="KW-1185">Reference proteome</keyword>
<evidence type="ECO:0000256" key="6">
    <source>
        <dbReference type="ARBA" id="ARBA00022825"/>
    </source>
</evidence>
<dbReference type="InterPro" id="IPR029045">
    <property type="entry name" value="ClpP/crotonase-like_dom_sf"/>
</dbReference>
<evidence type="ECO:0000256" key="3">
    <source>
        <dbReference type="ARBA" id="ARBA00022490"/>
    </source>
</evidence>
<dbReference type="SMART" id="SM00245">
    <property type="entry name" value="TSPc"/>
    <property type="match status" value="1"/>
</dbReference>
<dbReference type="PANTHER" id="PTHR43253">
    <property type="entry name" value="TRICORN PROTEASE HOMOLOG 2-RELATED"/>
    <property type="match status" value="1"/>
</dbReference>
<dbReference type="PANTHER" id="PTHR43253:SF1">
    <property type="entry name" value="TRICORN PROTEASE HOMOLOG 2-RELATED"/>
    <property type="match status" value="1"/>
</dbReference>
<keyword evidence="5 7" id="KW-0378">Hydrolase</keyword>
<dbReference type="KEGG" id="omr:OXIME_000583"/>
<evidence type="ECO:0000256" key="7">
    <source>
        <dbReference type="PIRNR" id="PIRNR036421"/>
    </source>
</evidence>
<dbReference type="SUPFAM" id="SSF69322">
    <property type="entry name" value="Tricorn protease domain 2"/>
    <property type="match status" value="1"/>
</dbReference>
<dbReference type="SUPFAM" id="SSF50156">
    <property type="entry name" value="PDZ domain-like"/>
    <property type="match status" value="1"/>
</dbReference>
<proteinExistence type="inferred from homology"/>
<evidence type="ECO:0000259" key="10">
    <source>
        <dbReference type="SMART" id="SM00245"/>
    </source>
</evidence>
<feature type="domain" description="Tail specific protease" evidence="10">
    <location>
        <begin position="815"/>
        <end position="1007"/>
    </location>
</feature>
<feature type="active site" description="Nucleophile" evidence="8">
    <location>
        <position position="938"/>
    </location>
</feature>
<feature type="active site" description="Charge relay system" evidence="8">
    <location>
        <position position="996"/>
    </location>
</feature>